<evidence type="ECO:0000313" key="3">
    <source>
        <dbReference type="Proteomes" id="UP001597192"/>
    </source>
</evidence>
<dbReference type="RefSeq" id="WP_125696924.1">
    <property type="nucleotide sequence ID" value="NZ_JBHTOG010000011.1"/>
</dbReference>
<reference evidence="3" key="1">
    <citation type="journal article" date="2019" name="Int. J. Syst. Evol. Microbiol.">
        <title>The Global Catalogue of Microorganisms (GCM) 10K type strain sequencing project: providing services to taxonomists for standard genome sequencing and annotation.</title>
        <authorList>
            <consortium name="The Broad Institute Genomics Platform"/>
            <consortium name="The Broad Institute Genome Sequencing Center for Infectious Disease"/>
            <person name="Wu L."/>
            <person name="Ma J."/>
        </authorList>
    </citation>
    <scope>NUCLEOTIDE SEQUENCE [LARGE SCALE GENOMIC DNA]</scope>
    <source>
        <strain evidence="3">CCM 8947</strain>
    </source>
</reference>
<dbReference type="PROSITE" id="PS51257">
    <property type="entry name" value="PROKAR_LIPOPROTEIN"/>
    <property type="match status" value="1"/>
</dbReference>
<comment type="caution">
    <text evidence="2">The sequence shown here is derived from an EMBL/GenBank/DDBJ whole genome shotgun (WGS) entry which is preliminary data.</text>
</comment>
<dbReference type="Proteomes" id="UP001597192">
    <property type="component" value="Unassembled WGS sequence"/>
</dbReference>
<evidence type="ECO:0008006" key="4">
    <source>
        <dbReference type="Google" id="ProtNLM"/>
    </source>
</evidence>
<organism evidence="2 3">
    <name type="scientific">Lacticaseibacillus yichunensis</name>
    <dbReference type="NCBI Taxonomy" id="2486015"/>
    <lineage>
        <taxon>Bacteria</taxon>
        <taxon>Bacillati</taxon>
        <taxon>Bacillota</taxon>
        <taxon>Bacilli</taxon>
        <taxon>Lactobacillales</taxon>
        <taxon>Lactobacillaceae</taxon>
        <taxon>Lacticaseibacillus</taxon>
    </lineage>
</organism>
<accession>A0ABW4CN04</accession>
<keyword evidence="1" id="KW-0732">Signal</keyword>
<sequence length="284" mass="30060">MRIRKLIGGLVVVGVLATLSGCGQASPPVVSYRDHGKVAVISGSAHQKVTVTAQTKSGTTASKGTAHPNQGRYQFYLPVTTQTQIVRVKTAGKTNTIHVKATRALIDAKDFTTKYDQALAVSQLTPAQQKAVLTPQPSQKALAKLSPAQQQALAQQVQALRRAYAKADAATQAQRIPALRAGTQTIFAKDGITISANVRDNQLMTLTASLTPALLKTKKSLTTLGTQLGLMASALGADPQTVTMDLQKALAGSLSQATHQVITSNGVHIQLGITLSHVYVYLYR</sequence>
<protein>
    <recommendedName>
        <fullName evidence="4">Lipoprotein</fullName>
    </recommendedName>
</protein>
<proteinExistence type="predicted"/>
<name>A0ABW4CN04_9LACO</name>
<evidence type="ECO:0000256" key="1">
    <source>
        <dbReference type="SAM" id="SignalP"/>
    </source>
</evidence>
<gene>
    <name evidence="2" type="ORF">ACFQ47_02410</name>
</gene>
<feature type="chain" id="PRO_5046951548" description="Lipoprotein" evidence="1">
    <location>
        <begin position="26"/>
        <end position="284"/>
    </location>
</feature>
<keyword evidence="3" id="KW-1185">Reference proteome</keyword>
<evidence type="ECO:0000313" key="2">
    <source>
        <dbReference type="EMBL" id="MFD1431539.1"/>
    </source>
</evidence>
<feature type="signal peptide" evidence="1">
    <location>
        <begin position="1"/>
        <end position="25"/>
    </location>
</feature>
<dbReference type="EMBL" id="JBHTOG010000011">
    <property type="protein sequence ID" value="MFD1431539.1"/>
    <property type="molecule type" value="Genomic_DNA"/>
</dbReference>